<dbReference type="InterPro" id="IPR050214">
    <property type="entry name" value="Cys_Synth/Cystath_Beta-Synth"/>
</dbReference>
<evidence type="ECO:0000313" key="6">
    <source>
        <dbReference type="Proteomes" id="UP000053911"/>
    </source>
</evidence>
<evidence type="ECO:0000313" key="5">
    <source>
        <dbReference type="EMBL" id="KUK17609.1"/>
    </source>
</evidence>
<dbReference type="Gene3D" id="3.40.50.1100">
    <property type="match status" value="2"/>
</dbReference>
<dbReference type="Proteomes" id="UP000053911">
    <property type="component" value="Unassembled WGS sequence"/>
</dbReference>
<dbReference type="InterPro" id="IPR036052">
    <property type="entry name" value="TrpB-like_PALP_sf"/>
</dbReference>
<evidence type="ECO:0000256" key="2">
    <source>
        <dbReference type="ARBA" id="ARBA00007103"/>
    </source>
</evidence>
<dbReference type="FunFam" id="3.40.50.1100:FF:000118">
    <property type="entry name" value="Related to CYS4-cystathionine beta-synthase"/>
    <property type="match status" value="1"/>
</dbReference>
<dbReference type="InterPro" id="IPR001216">
    <property type="entry name" value="P-phosphate_BS"/>
</dbReference>
<dbReference type="PATRIC" id="fig|172049.5.peg.2057"/>
<accession>A0A101ELK4</accession>
<reference evidence="6" key="1">
    <citation type="journal article" date="2015" name="MBio">
        <title>Genome-Resolved Metagenomic Analysis Reveals Roles for Candidate Phyla and Other Microbial Community Members in Biogeochemical Transformations in Oil Reservoirs.</title>
        <authorList>
            <person name="Hu P."/>
            <person name="Tom L."/>
            <person name="Singh A."/>
            <person name="Thomas B.C."/>
            <person name="Baker B.J."/>
            <person name="Piceno Y.M."/>
            <person name="Andersen G.L."/>
            <person name="Banfield J.F."/>
        </authorList>
    </citation>
    <scope>NUCLEOTIDE SEQUENCE [LARGE SCALE GENOMIC DNA]</scope>
</reference>
<comment type="similarity">
    <text evidence="2">Belongs to the cysteine synthase/cystathionine beta-synthase family.</text>
</comment>
<comment type="caution">
    <text evidence="5">The sequence shown here is derived from an EMBL/GenBank/DDBJ whole genome shotgun (WGS) entry which is preliminary data.</text>
</comment>
<sequence length="344" mass="38135">MVIKMAGKLANSSVELIGDTPIVRLSKIDKDYPFEIWAKCEFMNPTGSVKDRMAYYMIKEAEKQGKLKPGMTIAIATTGNTGIAFAAWGSYFGYDVLIVMPEEMSYERKLLDMLFGAKLIYTPGGESDAMGALEYAKKLEKENPDKYVVLDQWDDEANFKAHYETTGREIIEQLGAENIKGFVAGVGSGGTLVGIAKRLKDANPRIITAGMEPAECPTAEGWFKSGELGAWGRHEVEGIGDGFVPSLVEKYKQYIDDWVTVSSDEAIEMARRIARREALGVGISSGANVVAAIKLAERHNFGEGDRVVTILPDYAARYFSTRLFLKRRLGTEEHERMLELARED</sequence>
<dbReference type="AlphaFoldDB" id="A0A101ELK4"/>
<dbReference type="FunFam" id="3.40.50.1100:FF:000003">
    <property type="entry name" value="Cystathionine beta-synthase"/>
    <property type="match status" value="1"/>
</dbReference>
<keyword evidence="3" id="KW-0663">Pyridoxal phosphate</keyword>
<dbReference type="CDD" id="cd01561">
    <property type="entry name" value="CBS_like"/>
    <property type="match status" value="1"/>
</dbReference>
<proteinExistence type="inferred from homology"/>
<dbReference type="InterPro" id="IPR001926">
    <property type="entry name" value="TrpB-like_PALP"/>
</dbReference>
<evidence type="ECO:0000259" key="4">
    <source>
        <dbReference type="Pfam" id="PF00291"/>
    </source>
</evidence>
<protein>
    <submittedName>
        <fullName evidence="5">Cysteine synthase</fullName>
    </submittedName>
</protein>
<evidence type="ECO:0000256" key="3">
    <source>
        <dbReference type="ARBA" id="ARBA00022898"/>
    </source>
</evidence>
<name>A0A101ELK4_9EURY</name>
<dbReference type="PROSITE" id="PS00901">
    <property type="entry name" value="CYS_SYNTHASE"/>
    <property type="match status" value="1"/>
</dbReference>
<dbReference type="SUPFAM" id="SSF53686">
    <property type="entry name" value="Tryptophan synthase beta subunit-like PLP-dependent enzymes"/>
    <property type="match status" value="1"/>
</dbReference>
<feature type="domain" description="Tryptophan synthase beta chain-like PALP" evidence="4">
    <location>
        <begin position="16"/>
        <end position="313"/>
    </location>
</feature>
<dbReference type="GO" id="GO:0006535">
    <property type="term" value="P:cysteine biosynthetic process from serine"/>
    <property type="evidence" value="ECO:0007669"/>
    <property type="project" value="InterPro"/>
</dbReference>
<organism evidence="5 6">
    <name type="scientific">Thermococcus sibiricus</name>
    <dbReference type="NCBI Taxonomy" id="172049"/>
    <lineage>
        <taxon>Archaea</taxon>
        <taxon>Methanobacteriati</taxon>
        <taxon>Methanobacteriota</taxon>
        <taxon>Thermococci</taxon>
        <taxon>Thermococcales</taxon>
        <taxon>Thermococcaceae</taxon>
        <taxon>Thermococcus</taxon>
    </lineage>
</organism>
<dbReference type="Pfam" id="PF00291">
    <property type="entry name" value="PALP"/>
    <property type="match status" value="1"/>
</dbReference>
<comment type="cofactor">
    <cofactor evidence="1">
        <name>pyridoxal 5'-phosphate</name>
        <dbReference type="ChEBI" id="CHEBI:597326"/>
    </cofactor>
</comment>
<gene>
    <name evidence="5" type="ORF">XD54_1121</name>
</gene>
<dbReference type="PANTHER" id="PTHR10314">
    <property type="entry name" value="CYSTATHIONINE BETA-SYNTHASE"/>
    <property type="match status" value="1"/>
</dbReference>
<evidence type="ECO:0000256" key="1">
    <source>
        <dbReference type="ARBA" id="ARBA00001933"/>
    </source>
</evidence>
<dbReference type="EMBL" id="LGFD01000019">
    <property type="protein sequence ID" value="KUK17609.1"/>
    <property type="molecule type" value="Genomic_DNA"/>
</dbReference>
<dbReference type="OMA" id="VVTVFWD"/>